<sequence length="141" mass="16151">MALVEDMECGVCYLPYSRSGREPRLLHCGHTFCTPCLCCVSQERKGALTLTCPLCRRVTCIGQELALQEALWVDTEVWNQIPEMEVEEEDEEGKEITAEALTEDPSECNSVAVRPKLKIPSFLKKLWFRRSRRNSREATVR</sequence>
<evidence type="ECO:0000256" key="3">
    <source>
        <dbReference type="ARBA" id="ARBA00022833"/>
    </source>
</evidence>
<dbReference type="GO" id="GO:0008270">
    <property type="term" value="F:zinc ion binding"/>
    <property type="evidence" value="ECO:0007669"/>
    <property type="project" value="UniProtKB-KW"/>
</dbReference>
<feature type="domain" description="RING-type" evidence="5">
    <location>
        <begin position="9"/>
        <end position="56"/>
    </location>
</feature>
<reference evidence="6" key="3">
    <citation type="submission" date="2025-09" db="UniProtKB">
        <authorList>
            <consortium name="Ensembl"/>
        </authorList>
    </citation>
    <scope>IDENTIFICATION</scope>
</reference>
<proteinExistence type="predicted"/>
<evidence type="ECO:0000256" key="1">
    <source>
        <dbReference type="ARBA" id="ARBA00022723"/>
    </source>
</evidence>
<dbReference type="GO" id="GO:0061630">
    <property type="term" value="F:ubiquitin protein ligase activity"/>
    <property type="evidence" value="ECO:0007669"/>
    <property type="project" value="TreeGrafter"/>
</dbReference>
<dbReference type="PANTHER" id="PTHR22791">
    <property type="entry name" value="RING-TYPE DOMAIN-CONTAINING PROTEIN"/>
    <property type="match status" value="1"/>
</dbReference>
<dbReference type="PROSITE" id="PS00518">
    <property type="entry name" value="ZF_RING_1"/>
    <property type="match status" value="1"/>
</dbReference>
<reference evidence="6" key="1">
    <citation type="submission" date="2021-06" db="EMBL/GenBank/DDBJ databases">
        <authorList>
            <consortium name="Wellcome Sanger Institute Data Sharing"/>
        </authorList>
    </citation>
    <scope>NUCLEOTIDE SEQUENCE [LARGE SCALE GENOMIC DNA]</scope>
</reference>
<evidence type="ECO:0000256" key="2">
    <source>
        <dbReference type="ARBA" id="ARBA00022771"/>
    </source>
</evidence>
<dbReference type="InterPro" id="IPR051435">
    <property type="entry name" value="RING_finger_E3_ubiq-ligases"/>
</dbReference>
<organism evidence="6 7">
    <name type="scientific">Erpetoichthys calabaricus</name>
    <name type="common">Rope fish</name>
    <name type="synonym">Calamoichthys calabaricus</name>
    <dbReference type="NCBI Taxonomy" id="27687"/>
    <lineage>
        <taxon>Eukaryota</taxon>
        <taxon>Metazoa</taxon>
        <taxon>Chordata</taxon>
        <taxon>Craniata</taxon>
        <taxon>Vertebrata</taxon>
        <taxon>Euteleostomi</taxon>
        <taxon>Actinopterygii</taxon>
        <taxon>Polypteriformes</taxon>
        <taxon>Polypteridae</taxon>
        <taxon>Erpetoichthys</taxon>
    </lineage>
</organism>
<dbReference type="Proteomes" id="UP000694620">
    <property type="component" value="Chromosome 2"/>
</dbReference>
<dbReference type="GO" id="GO:0016567">
    <property type="term" value="P:protein ubiquitination"/>
    <property type="evidence" value="ECO:0007669"/>
    <property type="project" value="TreeGrafter"/>
</dbReference>
<evidence type="ECO:0000259" key="5">
    <source>
        <dbReference type="PROSITE" id="PS50089"/>
    </source>
</evidence>
<dbReference type="SMART" id="SM00184">
    <property type="entry name" value="RING"/>
    <property type="match status" value="1"/>
</dbReference>
<dbReference type="InterPro" id="IPR027370">
    <property type="entry name" value="Znf-RING_euk"/>
</dbReference>
<dbReference type="Gene3D" id="3.30.40.10">
    <property type="entry name" value="Zinc/RING finger domain, C3HC4 (zinc finger)"/>
    <property type="match status" value="1"/>
</dbReference>
<dbReference type="InterPro" id="IPR013083">
    <property type="entry name" value="Znf_RING/FYVE/PHD"/>
</dbReference>
<accession>A0A8C4S8S6</accession>
<dbReference type="Pfam" id="PF13445">
    <property type="entry name" value="zf-RING_UBOX"/>
    <property type="match status" value="1"/>
</dbReference>
<dbReference type="PANTHER" id="PTHR22791:SF31">
    <property type="entry name" value="IM:7152348"/>
    <property type="match status" value="1"/>
</dbReference>
<protein>
    <submittedName>
        <fullName evidence="6">Im:7152348</fullName>
    </submittedName>
</protein>
<evidence type="ECO:0000256" key="4">
    <source>
        <dbReference type="PROSITE-ProRule" id="PRU00175"/>
    </source>
</evidence>
<dbReference type="OrthoDB" id="6106880at2759"/>
<gene>
    <name evidence="6" type="primary">im:7152348</name>
</gene>
<evidence type="ECO:0000313" key="6">
    <source>
        <dbReference type="Ensembl" id="ENSECRP00000013340.1"/>
    </source>
</evidence>
<keyword evidence="3" id="KW-0862">Zinc</keyword>
<name>A0A8C4S8S6_ERPCA</name>
<keyword evidence="2 4" id="KW-0863">Zinc-finger</keyword>
<dbReference type="RefSeq" id="XP_028648098.1">
    <property type="nucleotide sequence ID" value="XM_028792265.2"/>
</dbReference>
<dbReference type="GeneID" id="114643895"/>
<dbReference type="InterPro" id="IPR001841">
    <property type="entry name" value="Znf_RING"/>
</dbReference>
<dbReference type="GeneTree" id="ENSGT00730000112922"/>
<keyword evidence="1" id="KW-0479">Metal-binding</keyword>
<evidence type="ECO:0000313" key="7">
    <source>
        <dbReference type="Proteomes" id="UP000694620"/>
    </source>
</evidence>
<reference evidence="6" key="2">
    <citation type="submission" date="2025-08" db="UniProtKB">
        <authorList>
            <consortium name="Ensembl"/>
        </authorList>
    </citation>
    <scope>IDENTIFICATION</scope>
</reference>
<dbReference type="PROSITE" id="PS50089">
    <property type="entry name" value="ZF_RING_2"/>
    <property type="match status" value="1"/>
</dbReference>
<dbReference type="InterPro" id="IPR017907">
    <property type="entry name" value="Znf_RING_CS"/>
</dbReference>
<keyword evidence="7" id="KW-1185">Reference proteome</keyword>
<dbReference type="AlphaFoldDB" id="A0A8C4S8S6"/>
<dbReference type="Ensembl" id="ENSECRT00000013572.1">
    <property type="protein sequence ID" value="ENSECRP00000013340.1"/>
    <property type="gene ID" value="ENSECRG00000008895.1"/>
</dbReference>
<dbReference type="SUPFAM" id="SSF57850">
    <property type="entry name" value="RING/U-box"/>
    <property type="match status" value="1"/>
</dbReference>